<dbReference type="STRING" id="4572.M8AJK2"/>
<keyword evidence="5 9" id="KW-0675">Receptor</keyword>
<organism evidence="9">
    <name type="scientific">Triticum urartu</name>
    <name type="common">Red wild einkorn</name>
    <name type="synonym">Crithodium urartu</name>
    <dbReference type="NCBI Taxonomy" id="4572"/>
    <lineage>
        <taxon>Eukaryota</taxon>
        <taxon>Viridiplantae</taxon>
        <taxon>Streptophyta</taxon>
        <taxon>Embryophyta</taxon>
        <taxon>Tracheophyta</taxon>
        <taxon>Spermatophyta</taxon>
        <taxon>Magnoliopsida</taxon>
        <taxon>Liliopsida</taxon>
        <taxon>Poales</taxon>
        <taxon>Poaceae</taxon>
        <taxon>BOP clade</taxon>
        <taxon>Pooideae</taxon>
        <taxon>Triticodae</taxon>
        <taxon>Triticeae</taxon>
        <taxon>Triticinae</taxon>
        <taxon>Triticum</taxon>
    </lineage>
</organism>
<dbReference type="FunFam" id="2.90.10.10:FF:000014">
    <property type="entry name" value="Serine/threonine-protein kinase"/>
    <property type="match status" value="1"/>
</dbReference>
<keyword evidence="3" id="KW-0732">Signal</keyword>
<dbReference type="CDD" id="cd00028">
    <property type="entry name" value="B_lectin"/>
    <property type="match status" value="1"/>
</dbReference>
<evidence type="ECO:0000259" key="8">
    <source>
        <dbReference type="PROSITE" id="PS50927"/>
    </source>
</evidence>
<evidence type="ECO:0000256" key="3">
    <source>
        <dbReference type="ARBA" id="ARBA00022729"/>
    </source>
</evidence>
<evidence type="ECO:0000256" key="5">
    <source>
        <dbReference type="ARBA" id="ARBA00023170"/>
    </source>
</evidence>
<sequence>MASLPAIFILMLLVCSCNSNDRLTPTKPLSPGDELISSNGLFALGFFSLQSSAANTYLGIWYHNISERTYVWVANRDNPITSSLPGKLVVSNTSDLVLSDSDGRVLWATKTKTNNVTTAGSGGRGAVAVLLDTGNFVLRSRNGTEIWQSYDQPTDTFLPGFKLWVNYKTHVAARIVAWKGPDDPSTGEFVLSGDTSTGLQILTWRGSSLYWRVGVWSGATAASFTKSFLSQMIDDGEVAYFTYNRADDSAPARSHWKLDHTGEVMFSGVWEGSPSSSWVPLFERPGKGCLVYGACGPFGYYEVKGAVRECRCLVGFEPADGGDSSKAGCVRKEALRCGGNNYFRPSK</sequence>
<feature type="domain" description="Bulb-type lectin" evidence="8">
    <location>
        <begin position="20"/>
        <end position="151"/>
    </location>
</feature>
<dbReference type="InterPro" id="IPR036426">
    <property type="entry name" value="Bulb-type_lectin_dom_sf"/>
</dbReference>
<dbReference type="GO" id="GO:0051707">
    <property type="term" value="P:response to other organism"/>
    <property type="evidence" value="ECO:0007669"/>
    <property type="project" value="UniProtKB-ARBA"/>
</dbReference>
<keyword evidence="4" id="KW-1015">Disulfide bond</keyword>
<dbReference type="AlphaFoldDB" id="M8AJK2"/>
<evidence type="ECO:0000256" key="4">
    <source>
        <dbReference type="ARBA" id="ARBA00023157"/>
    </source>
</evidence>
<evidence type="ECO:0000256" key="1">
    <source>
        <dbReference type="ARBA" id="ARBA00004479"/>
    </source>
</evidence>
<evidence type="ECO:0000256" key="6">
    <source>
        <dbReference type="ARBA" id="ARBA00047899"/>
    </source>
</evidence>
<dbReference type="InterPro" id="IPR000858">
    <property type="entry name" value="S_locus_glycoprot_dom"/>
</dbReference>
<comment type="catalytic activity">
    <reaction evidence="6">
        <text>L-threonyl-[protein] + ATP = O-phospho-L-threonyl-[protein] + ADP + H(+)</text>
        <dbReference type="Rhea" id="RHEA:46608"/>
        <dbReference type="Rhea" id="RHEA-COMP:11060"/>
        <dbReference type="Rhea" id="RHEA-COMP:11605"/>
        <dbReference type="ChEBI" id="CHEBI:15378"/>
        <dbReference type="ChEBI" id="CHEBI:30013"/>
        <dbReference type="ChEBI" id="CHEBI:30616"/>
        <dbReference type="ChEBI" id="CHEBI:61977"/>
        <dbReference type="ChEBI" id="CHEBI:456216"/>
        <dbReference type="EC" id="2.7.11.1"/>
    </reaction>
</comment>
<dbReference type="Gene3D" id="2.90.10.10">
    <property type="entry name" value="Bulb-type lectin domain"/>
    <property type="match status" value="1"/>
</dbReference>
<dbReference type="PANTHER" id="PTHR32444">
    <property type="entry name" value="BULB-TYPE LECTIN DOMAIN-CONTAINING PROTEIN"/>
    <property type="match status" value="1"/>
</dbReference>
<dbReference type="GO" id="GO:0048544">
    <property type="term" value="P:recognition of pollen"/>
    <property type="evidence" value="ECO:0007669"/>
    <property type="project" value="InterPro"/>
</dbReference>
<dbReference type="PANTHER" id="PTHR32444:SF145">
    <property type="entry name" value="OS04G0226600 PROTEIN"/>
    <property type="match status" value="1"/>
</dbReference>
<dbReference type="OMA" id="RSECEAI"/>
<proteinExistence type="predicted"/>
<comment type="catalytic activity">
    <reaction evidence="7">
        <text>L-seryl-[protein] + ATP = O-phospho-L-seryl-[protein] + ADP + H(+)</text>
        <dbReference type="Rhea" id="RHEA:17989"/>
        <dbReference type="Rhea" id="RHEA-COMP:9863"/>
        <dbReference type="Rhea" id="RHEA-COMP:11604"/>
        <dbReference type="ChEBI" id="CHEBI:15378"/>
        <dbReference type="ChEBI" id="CHEBI:29999"/>
        <dbReference type="ChEBI" id="CHEBI:30616"/>
        <dbReference type="ChEBI" id="CHEBI:83421"/>
        <dbReference type="ChEBI" id="CHEBI:456216"/>
        <dbReference type="EC" id="2.7.11.1"/>
    </reaction>
</comment>
<dbReference type="PROSITE" id="PS50927">
    <property type="entry name" value="BULB_LECTIN"/>
    <property type="match status" value="1"/>
</dbReference>
<dbReference type="EMBL" id="KD046962">
    <property type="protein sequence ID" value="EMS65175.1"/>
    <property type="molecule type" value="Genomic_DNA"/>
</dbReference>
<evidence type="ECO:0000256" key="7">
    <source>
        <dbReference type="ARBA" id="ARBA00048679"/>
    </source>
</evidence>
<dbReference type="Pfam" id="PF01453">
    <property type="entry name" value="B_lectin"/>
    <property type="match status" value="1"/>
</dbReference>
<accession>M8AJK2</accession>
<evidence type="ECO:0000313" key="9">
    <source>
        <dbReference type="EMBL" id="EMS65175.1"/>
    </source>
</evidence>
<reference evidence="9" key="1">
    <citation type="journal article" date="2013" name="Nature">
        <title>Draft genome of the wheat A-genome progenitor Triticum urartu.</title>
        <authorList>
            <person name="Ling H.Q."/>
            <person name="Zhao S."/>
            <person name="Liu D."/>
            <person name="Wang J."/>
            <person name="Sun H."/>
            <person name="Zhang C."/>
            <person name="Fan H."/>
            <person name="Li D."/>
            <person name="Dong L."/>
            <person name="Tao Y."/>
            <person name="Gao C."/>
            <person name="Wu H."/>
            <person name="Li Y."/>
            <person name="Cui Y."/>
            <person name="Guo X."/>
            <person name="Zheng S."/>
            <person name="Wang B."/>
            <person name="Yu K."/>
            <person name="Liang Q."/>
            <person name="Yang W."/>
            <person name="Lou X."/>
            <person name="Chen J."/>
            <person name="Feng M."/>
            <person name="Jian J."/>
            <person name="Zhang X."/>
            <person name="Luo G."/>
            <person name="Jiang Y."/>
            <person name="Liu J."/>
            <person name="Wang Z."/>
            <person name="Sha Y."/>
            <person name="Zhang B."/>
            <person name="Wu H."/>
            <person name="Tang D."/>
            <person name="Shen Q."/>
            <person name="Xue P."/>
            <person name="Zou S."/>
            <person name="Wang X."/>
            <person name="Liu X."/>
            <person name="Wang F."/>
            <person name="Yang Y."/>
            <person name="An X."/>
            <person name="Dong Z."/>
            <person name="Zhang K."/>
            <person name="Zhang X."/>
            <person name="Luo M.C."/>
            <person name="Dvorak J."/>
            <person name="Tong Y."/>
            <person name="Wang J."/>
            <person name="Yang H."/>
            <person name="Li Z."/>
            <person name="Wang D."/>
            <person name="Zhang A."/>
            <person name="Wang J."/>
        </authorList>
    </citation>
    <scope>NUCLEOTIDE SEQUENCE</scope>
</reference>
<dbReference type="SUPFAM" id="SSF51110">
    <property type="entry name" value="alpha-D-mannose-specific plant lectins"/>
    <property type="match status" value="1"/>
</dbReference>
<comment type="subcellular location">
    <subcellularLocation>
        <location evidence="1">Membrane</location>
        <topology evidence="1">Single-pass type I membrane protein</topology>
    </subcellularLocation>
</comment>
<dbReference type="InterPro" id="IPR001480">
    <property type="entry name" value="Bulb-type_lectin_dom"/>
</dbReference>
<keyword evidence="9" id="KW-0418">Kinase</keyword>
<dbReference type="GO" id="GO:0016020">
    <property type="term" value="C:membrane"/>
    <property type="evidence" value="ECO:0007669"/>
    <property type="project" value="UniProtKB-SubCell"/>
</dbReference>
<keyword evidence="9" id="KW-0808">Transferase</keyword>
<dbReference type="Pfam" id="PF00954">
    <property type="entry name" value="S_locus_glycop"/>
    <property type="match status" value="1"/>
</dbReference>
<gene>
    <name evidence="9" type="ORF">TRIUR3_09841</name>
</gene>
<protein>
    <recommendedName>
        <fullName evidence="2">non-specific serine/threonine protein kinase</fullName>
        <ecNumber evidence="2">2.7.11.1</ecNumber>
    </recommendedName>
</protein>
<dbReference type="GO" id="GO:0004674">
    <property type="term" value="F:protein serine/threonine kinase activity"/>
    <property type="evidence" value="ECO:0007669"/>
    <property type="project" value="UniProtKB-EC"/>
</dbReference>
<dbReference type="SMART" id="SM00108">
    <property type="entry name" value="B_lectin"/>
    <property type="match status" value="1"/>
</dbReference>
<evidence type="ECO:0000256" key="2">
    <source>
        <dbReference type="ARBA" id="ARBA00012513"/>
    </source>
</evidence>
<dbReference type="EC" id="2.7.11.1" evidence="2"/>
<name>M8AJK2_TRIUA</name>